<reference evidence="2 3" key="1">
    <citation type="submission" date="2024-09" db="EMBL/GenBank/DDBJ databases">
        <title>Chromosome-scale assembly of Riccia fluitans.</title>
        <authorList>
            <person name="Paukszto L."/>
            <person name="Sawicki J."/>
            <person name="Karawczyk K."/>
            <person name="Piernik-Szablinska J."/>
            <person name="Szczecinska M."/>
            <person name="Mazdziarz M."/>
        </authorList>
    </citation>
    <scope>NUCLEOTIDE SEQUENCE [LARGE SCALE GENOMIC DNA]</scope>
    <source>
        <strain evidence="2">Rf_01</strain>
        <tissue evidence="2">Aerial parts of the thallus</tissue>
    </source>
</reference>
<feature type="region of interest" description="Disordered" evidence="1">
    <location>
        <begin position="47"/>
        <end position="67"/>
    </location>
</feature>
<dbReference type="AlphaFoldDB" id="A0ABD1YCM9"/>
<protein>
    <recommendedName>
        <fullName evidence="4">Secreted protein</fullName>
    </recommendedName>
</protein>
<feature type="compositionally biased region" description="Basic and acidic residues" evidence="1">
    <location>
        <begin position="48"/>
        <end position="58"/>
    </location>
</feature>
<keyword evidence="3" id="KW-1185">Reference proteome</keyword>
<name>A0ABD1YCM9_9MARC</name>
<comment type="caution">
    <text evidence="2">The sequence shown here is derived from an EMBL/GenBank/DDBJ whole genome shotgun (WGS) entry which is preliminary data.</text>
</comment>
<evidence type="ECO:0000313" key="2">
    <source>
        <dbReference type="EMBL" id="KAL2628541.1"/>
    </source>
</evidence>
<accession>A0ABD1YCM9</accession>
<evidence type="ECO:0008006" key="4">
    <source>
        <dbReference type="Google" id="ProtNLM"/>
    </source>
</evidence>
<dbReference type="Proteomes" id="UP001605036">
    <property type="component" value="Unassembled WGS sequence"/>
</dbReference>
<dbReference type="EMBL" id="JBHFFA010000004">
    <property type="protein sequence ID" value="KAL2628541.1"/>
    <property type="molecule type" value="Genomic_DNA"/>
</dbReference>
<gene>
    <name evidence="2" type="ORF">R1flu_013227</name>
</gene>
<sequence length="88" mass="9362">MRPMTKLPALVARAVLRHGNLPGWQTVAPVAVCVQYSGAETDLLTTSRSDEAPMRRPPSDFLAEESPCPSGVVRSRCQLLAVGQGCVG</sequence>
<proteinExistence type="predicted"/>
<evidence type="ECO:0000256" key="1">
    <source>
        <dbReference type="SAM" id="MobiDB-lite"/>
    </source>
</evidence>
<evidence type="ECO:0000313" key="3">
    <source>
        <dbReference type="Proteomes" id="UP001605036"/>
    </source>
</evidence>
<organism evidence="2 3">
    <name type="scientific">Riccia fluitans</name>
    <dbReference type="NCBI Taxonomy" id="41844"/>
    <lineage>
        <taxon>Eukaryota</taxon>
        <taxon>Viridiplantae</taxon>
        <taxon>Streptophyta</taxon>
        <taxon>Embryophyta</taxon>
        <taxon>Marchantiophyta</taxon>
        <taxon>Marchantiopsida</taxon>
        <taxon>Marchantiidae</taxon>
        <taxon>Marchantiales</taxon>
        <taxon>Ricciaceae</taxon>
        <taxon>Riccia</taxon>
    </lineage>
</organism>